<dbReference type="InterPro" id="IPR003593">
    <property type="entry name" value="AAA+_ATPase"/>
</dbReference>
<dbReference type="NCBIfam" id="TIGR00362">
    <property type="entry name" value="DnaA"/>
    <property type="match status" value="1"/>
</dbReference>
<dbReference type="PROSITE" id="PS01008">
    <property type="entry name" value="DNAA"/>
    <property type="match status" value="1"/>
</dbReference>
<feature type="binding site" evidence="8">
    <location>
        <position position="163"/>
    </location>
    <ligand>
        <name>ATP</name>
        <dbReference type="ChEBI" id="CHEBI:30616"/>
    </ligand>
</feature>
<dbReference type="SUPFAM" id="SSF48295">
    <property type="entry name" value="TrpR-like"/>
    <property type="match status" value="1"/>
</dbReference>
<reference evidence="14 15" key="1">
    <citation type="submission" date="2019-10" db="EMBL/GenBank/DDBJ databases">
        <authorList>
            <person name="Dong K."/>
        </authorList>
    </citation>
    <scope>NUCLEOTIDE SEQUENCE [LARGE SCALE GENOMIC DNA]</scope>
    <source>
        <strain evidence="14 15">DSM 28960</strain>
    </source>
</reference>
<dbReference type="CDD" id="cd06571">
    <property type="entry name" value="Bac_DnaA_C"/>
    <property type="match status" value="1"/>
</dbReference>
<feature type="region of interest" description="Domain IV, binds dsDNA" evidence="8">
    <location>
        <begin position="336"/>
        <end position="458"/>
    </location>
</feature>
<dbReference type="OrthoDB" id="9807019at2"/>
<dbReference type="GO" id="GO:0005524">
    <property type="term" value="F:ATP binding"/>
    <property type="evidence" value="ECO:0007669"/>
    <property type="project" value="UniProtKB-UniRule"/>
</dbReference>
<evidence type="ECO:0000256" key="8">
    <source>
        <dbReference type="HAMAP-Rule" id="MF_00377"/>
    </source>
</evidence>
<dbReference type="InterPro" id="IPR010921">
    <property type="entry name" value="Trp_repressor/repl_initiator"/>
</dbReference>
<dbReference type="FunFam" id="3.40.50.300:FF:000668">
    <property type="entry name" value="Chromosomal replication initiator protein DnaA"/>
    <property type="match status" value="1"/>
</dbReference>
<evidence type="ECO:0000256" key="11">
    <source>
        <dbReference type="RuleBase" id="RU004227"/>
    </source>
</evidence>
<gene>
    <name evidence="8 14" type="primary">dnaA</name>
    <name evidence="14" type="ORF">GHI93_07115</name>
</gene>
<protein>
    <recommendedName>
        <fullName evidence="8 9">Chromosomal replication initiator protein DnaA</fullName>
    </recommendedName>
</protein>
<evidence type="ECO:0000256" key="4">
    <source>
        <dbReference type="ARBA" id="ARBA00022741"/>
    </source>
</evidence>
<dbReference type="InterPro" id="IPR020591">
    <property type="entry name" value="Chromosome_initiator_DnaA-like"/>
</dbReference>
<dbReference type="Gene3D" id="1.10.8.60">
    <property type="match status" value="1"/>
</dbReference>
<comment type="similarity">
    <text evidence="1 8 11">Belongs to the DnaA family.</text>
</comment>
<dbReference type="InterPro" id="IPR018312">
    <property type="entry name" value="Chromosome_initiator_DnaA_CS"/>
</dbReference>
<comment type="domain">
    <text evidence="8">Domain I is involved in oligomerization and binding regulators, domain II is flexibile and of varying length in different bacteria, domain III forms the AAA+ region, while domain IV binds dsDNA.</text>
</comment>
<keyword evidence="6 8" id="KW-0446">Lipid-binding</keyword>
<accession>A0A7X1Z9G9</accession>
<dbReference type="SMART" id="SM00760">
    <property type="entry name" value="Bac_DnaA_C"/>
    <property type="match status" value="1"/>
</dbReference>
<feature type="region of interest" description="Domain I, interacts with DnaA modulators" evidence="8">
    <location>
        <begin position="1"/>
        <end position="85"/>
    </location>
</feature>
<dbReference type="AlphaFoldDB" id="A0A7X1Z9G9"/>
<evidence type="ECO:0000256" key="2">
    <source>
        <dbReference type="ARBA" id="ARBA00022490"/>
    </source>
</evidence>
<feature type="region of interest" description="Domain III, AAA+ region" evidence="8">
    <location>
        <begin position="119"/>
        <end position="335"/>
    </location>
</feature>
<dbReference type="SMART" id="SM00382">
    <property type="entry name" value="AAA"/>
    <property type="match status" value="1"/>
</dbReference>
<dbReference type="InterPro" id="IPR013159">
    <property type="entry name" value="DnaA_C"/>
</dbReference>
<dbReference type="CDD" id="cd00009">
    <property type="entry name" value="AAA"/>
    <property type="match status" value="1"/>
</dbReference>
<feature type="binding site" evidence="8">
    <location>
        <position position="166"/>
    </location>
    <ligand>
        <name>ATP</name>
        <dbReference type="ChEBI" id="CHEBI:30616"/>
    </ligand>
</feature>
<evidence type="ECO:0000259" key="13">
    <source>
        <dbReference type="SMART" id="SM00760"/>
    </source>
</evidence>
<comment type="caution">
    <text evidence="14">The sequence shown here is derived from an EMBL/GenBank/DDBJ whole genome shotgun (WGS) entry which is preliminary data.</text>
</comment>
<dbReference type="Proteomes" id="UP000439550">
    <property type="component" value="Unassembled WGS sequence"/>
</dbReference>
<keyword evidence="15" id="KW-1185">Reference proteome</keyword>
<dbReference type="InterPro" id="IPR038454">
    <property type="entry name" value="DnaA_N_sf"/>
</dbReference>
<dbReference type="SUPFAM" id="SSF52540">
    <property type="entry name" value="P-loop containing nucleoside triphosphate hydrolases"/>
    <property type="match status" value="1"/>
</dbReference>
<dbReference type="PANTHER" id="PTHR30050">
    <property type="entry name" value="CHROMOSOMAL REPLICATION INITIATOR PROTEIN DNAA"/>
    <property type="match status" value="1"/>
</dbReference>
<evidence type="ECO:0000256" key="10">
    <source>
        <dbReference type="RuleBase" id="RU000577"/>
    </source>
</evidence>
<evidence type="ECO:0000256" key="7">
    <source>
        <dbReference type="ARBA" id="ARBA00023125"/>
    </source>
</evidence>
<organism evidence="14 15">
    <name type="scientific">Lactococcus hircilactis</name>
    <dbReference type="NCBI Taxonomy" id="1494462"/>
    <lineage>
        <taxon>Bacteria</taxon>
        <taxon>Bacillati</taxon>
        <taxon>Bacillota</taxon>
        <taxon>Bacilli</taxon>
        <taxon>Lactobacillales</taxon>
        <taxon>Streptococcaceae</taxon>
        <taxon>Lactococcus</taxon>
    </lineage>
</organism>
<evidence type="ECO:0000256" key="1">
    <source>
        <dbReference type="ARBA" id="ARBA00006583"/>
    </source>
</evidence>
<proteinExistence type="inferred from homology"/>
<dbReference type="GO" id="GO:0005886">
    <property type="term" value="C:plasma membrane"/>
    <property type="evidence" value="ECO:0007669"/>
    <property type="project" value="TreeGrafter"/>
</dbReference>
<dbReference type="HAMAP" id="MF_00377">
    <property type="entry name" value="DnaA_bact"/>
    <property type="match status" value="1"/>
</dbReference>
<feature type="domain" description="AAA+ ATPase" evidence="12">
    <location>
        <begin position="152"/>
        <end position="283"/>
    </location>
</feature>
<evidence type="ECO:0000256" key="3">
    <source>
        <dbReference type="ARBA" id="ARBA00022705"/>
    </source>
</evidence>
<feature type="domain" description="Chromosomal replication initiator DnaA C-terminal" evidence="13">
    <location>
        <begin position="367"/>
        <end position="436"/>
    </location>
</feature>
<evidence type="ECO:0000313" key="14">
    <source>
        <dbReference type="EMBL" id="MQW39694.1"/>
    </source>
</evidence>
<dbReference type="GO" id="GO:0005737">
    <property type="term" value="C:cytoplasm"/>
    <property type="evidence" value="ECO:0007669"/>
    <property type="project" value="UniProtKB-SubCell"/>
</dbReference>
<comment type="caution">
    <text evidence="8">Lacks conserved residue(s) required for the propagation of feature annotation.</text>
</comment>
<dbReference type="GO" id="GO:0003688">
    <property type="term" value="F:DNA replication origin binding"/>
    <property type="evidence" value="ECO:0007669"/>
    <property type="project" value="UniProtKB-UniRule"/>
</dbReference>
<dbReference type="InterPro" id="IPR001957">
    <property type="entry name" value="Chromosome_initiator_DnaA"/>
</dbReference>
<dbReference type="InterPro" id="IPR013317">
    <property type="entry name" value="DnaA_dom"/>
</dbReference>
<keyword evidence="2 8" id="KW-0963">Cytoplasm</keyword>
<feature type="binding site" evidence="8">
    <location>
        <position position="165"/>
    </location>
    <ligand>
        <name>ATP</name>
        <dbReference type="ChEBI" id="CHEBI:30616"/>
    </ligand>
</feature>
<dbReference type="PRINTS" id="PR00051">
    <property type="entry name" value="DNAA"/>
</dbReference>
<dbReference type="EMBL" id="WITJ01000008">
    <property type="protein sequence ID" value="MQW39694.1"/>
    <property type="molecule type" value="Genomic_DNA"/>
</dbReference>
<evidence type="ECO:0000313" key="15">
    <source>
        <dbReference type="Proteomes" id="UP000439550"/>
    </source>
</evidence>
<dbReference type="GO" id="GO:0006270">
    <property type="term" value="P:DNA replication initiation"/>
    <property type="evidence" value="ECO:0007669"/>
    <property type="project" value="UniProtKB-UniRule"/>
</dbReference>
<dbReference type="InterPro" id="IPR027417">
    <property type="entry name" value="P-loop_NTPase"/>
</dbReference>
<dbReference type="Pfam" id="PF00308">
    <property type="entry name" value="Bac_DnaA"/>
    <property type="match status" value="1"/>
</dbReference>
<sequence length="458" mass="51826">MPLLKENHEFWTRVKELAQKNIKSGAYEYFIDPAQLLSIENDTANILVESSFHKDYWRKQSDLISTAGFEVFGKPISFSLYAKDELTAPELSKLSNDQNFKDETEISREVPEGLPLLTGLNGKYRFENFVQGPGNRWTLAAAVAVADKPGDTYNPLFIYGGAGLGKTHLMHAIGNEILTDNPTAKVKYVSSENFVNDYVNATRKNQMENFENTYRNLDLLLLDDVQFFSDKEGTKTEFFNTFNTLYEKGAQIVLTSDRIPQELNNLEERLVSRFSWGLTTDITAPDYETRMAILLIKSEASALNFPSETLSYIAGQIDSNVRELEGALNRVEFVANANHVTRVDIETASQALRSLKSQATQSLSNLTIKRIQDETARYYHLSISDLIGPKRPKEIAFPRQIAMYLVRELLGTSLPAIGNAFGGRDHTTVMYAYKQISDKMKTDIEVQKDIDSIKRKFL</sequence>
<dbReference type="GO" id="GO:0008289">
    <property type="term" value="F:lipid binding"/>
    <property type="evidence" value="ECO:0007669"/>
    <property type="project" value="UniProtKB-KW"/>
</dbReference>
<evidence type="ECO:0000256" key="9">
    <source>
        <dbReference type="NCBIfam" id="TIGR00362"/>
    </source>
</evidence>
<dbReference type="Pfam" id="PF08299">
    <property type="entry name" value="Bac_DnaA_C"/>
    <property type="match status" value="1"/>
</dbReference>
<feature type="binding site" evidence="8">
    <location>
        <position position="167"/>
    </location>
    <ligand>
        <name>ATP</name>
        <dbReference type="ChEBI" id="CHEBI:30616"/>
    </ligand>
</feature>
<keyword evidence="4 8" id="KW-0547">Nucleotide-binding</keyword>
<comment type="subunit">
    <text evidence="8">Oligomerizes as a right-handed, spiral filament on DNA at oriC.</text>
</comment>
<comment type="subcellular location">
    <subcellularLocation>
        <location evidence="8">Cytoplasm</location>
    </subcellularLocation>
</comment>
<evidence type="ECO:0000259" key="12">
    <source>
        <dbReference type="SMART" id="SM00382"/>
    </source>
</evidence>
<keyword evidence="5 8" id="KW-0067">ATP-binding</keyword>
<evidence type="ECO:0000256" key="6">
    <source>
        <dbReference type="ARBA" id="ARBA00023121"/>
    </source>
</evidence>
<comment type="function">
    <text evidence="8 10">Plays an essential role in the initiation and regulation of chromosomal replication. ATP-DnaA binds to the origin of replication (oriC) to initiate formation of the DNA replication initiation complex once per cell cycle. Binds the DnaA box (a 9 base pair repeat at the origin) and separates the double-stranded (ds)DNA. Forms a right-handed helical filament on oriC DNA; dsDNA binds to the exterior of the filament while single-stranded (ss)DNA is stabiized in the filament's interior. The ATP-DnaA-oriC complex binds and stabilizes one strand of the AT-rich DNA unwinding element (DUE), permitting loading of DNA polymerase. After initiation quickly degrades to an ADP-DnaA complex that is not apt for DNA replication. Binds acidic phospholipids.</text>
</comment>
<dbReference type="Gene3D" id="3.30.300.180">
    <property type="match status" value="1"/>
</dbReference>
<evidence type="ECO:0000256" key="5">
    <source>
        <dbReference type="ARBA" id="ARBA00022840"/>
    </source>
</evidence>
<dbReference type="RefSeq" id="WP_153496357.1">
    <property type="nucleotide sequence ID" value="NZ_CAXYUY010000010.1"/>
</dbReference>
<dbReference type="Gene3D" id="3.40.50.300">
    <property type="entry name" value="P-loop containing nucleotide triphosphate hydrolases"/>
    <property type="match status" value="1"/>
</dbReference>
<keyword evidence="3 8" id="KW-0235">DNA replication</keyword>
<dbReference type="Gene3D" id="1.10.1750.10">
    <property type="match status" value="1"/>
</dbReference>
<dbReference type="PANTHER" id="PTHR30050:SF2">
    <property type="entry name" value="CHROMOSOMAL REPLICATION INITIATOR PROTEIN DNAA"/>
    <property type="match status" value="1"/>
</dbReference>
<name>A0A7X1Z9G9_9LACT</name>
<dbReference type="GO" id="GO:0006275">
    <property type="term" value="P:regulation of DNA replication"/>
    <property type="evidence" value="ECO:0007669"/>
    <property type="project" value="UniProtKB-UniRule"/>
</dbReference>
<keyword evidence="7 8" id="KW-0238">DNA-binding</keyword>